<dbReference type="Gene3D" id="3.40.50.720">
    <property type="entry name" value="NAD(P)-binding Rossmann-like Domain"/>
    <property type="match status" value="1"/>
</dbReference>
<keyword evidence="5" id="KW-0560">Oxidoreductase</keyword>
<evidence type="ECO:0000313" key="9">
    <source>
        <dbReference type="Proteomes" id="UP000248349"/>
    </source>
</evidence>
<dbReference type="Pfam" id="PF08240">
    <property type="entry name" value="ADH_N"/>
    <property type="match status" value="1"/>
</dbReference>
<evidence type="ECO:0000256" key="3">
    <source>
        <dbReference type="ARBA" id="ARBA00022723"/>
    </source>
</evidence>
<feature type="domain" description="Enoyl reductase (ER)" evidence="7">
    <location>
        <begin position="8"/>
        <end position="301"/>
    </location>
</feature>
<dbReference type="InterPro" id="IPR002328">
    <property type="entry name" value="ADH_Zn_CS"/>
</dbReference>
<evidence type="ECO:0000256" key="6">
    <source>
        <dbReference type="RuleBase" id="RU361277"/>
    </source>
</evidence>
<protein>
    <submittedName>
        <fullName evidence="8">Alcohol dehydrogenase</fullName>
    </submittedName>
</protein>
<dbReference type="STRING" id="1450539.A0A318Z951"/>
<dbReference type="SUPFAM" id="SSF51735">
    <property type="entry name" value="NAD(P)-binding Rossmann-fold domains"/>
    <property type="match status" value="1"/>
</dbReference>
<dbReference type="AlphaFoldDB" id="A0A318Z951"/>
<evidence type="ECO:0000259" key="7">
    <source>
        <dbReference type="SMART" id="SM00829"/>
    </source>
</evidence>
<dbReference type="PANTHER" id="PTHR42813:SF4">
    <property type="entry name" value="NADP-DEPENDENT ISOPROPANOL DEHYDROGENASE"/>
    <property type="match status" value="1"/>
</dbReference>
<dbReference type="InterPro" id="IPR020843">
    <property type="entry name" value="ER"/>
</dbReference>
<dbReference type="Pfam" id="PF00107">
    <property type="entry name" value="ADH_zinc_N"/>
    <property type="match status" value="1"/>
</dbReference>
<dbReference type="GO" id="GO:0008270">
    <property type="term" value="F:zinc ion binding"/>
    <property type="evidence" value="ECO:0007669"/>
    <property type="project" value="InterPro"/>
</dbReference>
<dbReference type="InterPro" id="IPR011032">
    <property type="entry name" value="GroES-like_sf"/>
</dbReference>
<keyword evidence="3 6" id="KW-0479">Metal-binding</keyword>
<dbReference type="SMART" id="SM00829">
    <property type="entry name" value="PKS_ER"/>
    <property type="match status" value="1"/>
</dbReference>
<comment type="cofactor">
    <cofactor evidence="1 6">
        <name>Zn(2+)</name>
        <dbReference type="ChEBI" id="CHEBI:29105"/>
    </cofactor>
</comment>
<dbReference type="InterPro" id="IPR013154">
    <property type="entry name" value="ADH-like_N"/>
</dbReference>
<gene>
    <name evidence="8" type="ORF">BP01DRAFT_417737</name>
</gene>
<dbReference type="EMBL" id="KZ821248">
    <property type="protein sequence ID" value="PYH42927.1"/>
    <property type="molecule type" value="Genomic_DNA"/>
</dbReference>
<proteinExistence type="inferred from homology"/>
<evidence type="ECO:0000256" key="1">
    <source>
        <dbReference type="ARBA" id="ARBA00001947"/>
    </source>
</evidence>
<comment type="similarity">
    <text evidence="2 6">Belongs to the zinc-containing alcohol dehydrogenase family.</text>
</comment>
<keyword evidence="9" id="KW-1185">Reference proteome</keyword>
<dbReference type="RefSeq" id="XP_025428909.1">
    <property type="nucleotide sequence ID" value="XM_025579274.1"/>
</dbReference>
<dbReference type="PANTHER" id="PTHR42813">
    <property type="entry name" value="ZINC-TYPE ALCOHOL DEHYDROGENASE-LIKE"/>
    <property type="match status" value="1"/>
</dbReference>
<dbReference type="InterPro" id="IPR036291">
    <property type="entry name" value="NAD(P)-bd_dom_sf"/>
</dbReference>
<reference evidence="8 9" key="1">
    <citation type="submission" date="2016-12" db="EMBL/GenBank/DDBJ databases">
        <title>The genomes of Aspergillus section Nigri reveals drivers in fungal speciation.</title>
        <authorList>
            <consortium name="DOE Joint Genome Institute"/>
            <person name="Vesth T.C."/>
            <person name="Nybo J."/>
            <person name="Theobald S."/>
            <person name="Brandl J."/>
            <person name="Frisvad J.C."/>
            <person name="Nielsen K.F."/>
            <person name="Lyhne E.K."/>
            <person name="Kogle M.E."/>
            <person name="Kuo A."/>
            <person name="Riley R."/>
            <person name="Clum A."/>
            <person name="Nolan M."/>
            <person name="Lipzen A."/>
            <person name="Salamov A."/>
            <person name="Henrissat B."/>
            <person name="Wiebenga A."/>
            <person name="De Vries R.P."/>
            <person name="Grigoriev I.V."/>
            <person name="Mortensen U.H."/>
            <person name="Andersen M.R."/>
            <person name="Baker S.E."/>
        </authorList>
    </citation>
    <scope>NUCLEOTIDE SEQUENCE [LARGE SCALE GENOMIC DNA]</scope>
    <source>
        <strain evidence="8 9">JOP 1030-1</strain>
    </source>
</reference>
<accession>A0A318Z951</accession>
<keyword evidence="4 6" id="KW-0862">Zinc</keyword>
<organism evidence="8 9">
    <name type="scientific">Aspergillus saccharolyticus JOP 1030-1</name>
    <dbReference type="NCBI Taxonomy" id="1450539"/>
    <lineage>
        <taxon>Eukaryota</taxon>
        <taxon>Fungi</taxon>
        <taxon>Dikarya</taxon>
        <taxon>Ascomycota</taxon>
        <taxon>Pezizomycotina</taxon>
        <taxon>Eurotiomycetes</taxon>
        <taxon>Eurotiomycetidae</taxon>
        <taxon>Eurotiales</taxon>
        <taxon>Aspergillaceae</taxon>
        <taxon>Aspergillus</taxon>
        <taxon>Aspergillus subgen. Circumdati</taxon>
    </lineage>
</organism>
<sequence length="310" mass="33631">MKAVVYNGPNRLTIEDRPKPSIEAPTDAIVRVTYTTICGTDLHLLHNDIPCKPGCILGHEGVGVIDAIGPSVTNLQVSQTLLISCITSCGHSRFCRKGIIDGIQAEYVRIPHASFSLHPLSDEIDPKAYVMLSNVFPTAFECGIFNGDIKPGARVAILGAGPISLTALMILKRGYGLPRQTLEACRTLTNAEWFDVVIEAAGAKETFDLSQYLVSPGGTIASLGVHGSSCAFLMNHLWHRNICFRTSLEDTSTTPDLLKMVKSGILTPEISLSHTFSFSEIDQAYEVFRAASTHRSMKVLLTLGSVRQSD</sequence>
<dbReference type="GO" id="GO:0016491">
    <property type="term" value="F:oxidoreductase activity"/>
    <property type="evidence" value="ECO:0007669"/>
    <property type="project" value="UniProtKB-KW"/>
</dbReference>
<evidence type="ECO:0000256" key="5">
    <source>
        <dbReference type="ARBA" id="ARBA00023002"/>
    </source>
</evidence>
<dbReference type="Gene3D" id="3.90.180.10">
    <property type="entry name" value="Medium-chain alcohol dehydrogenases, catalytic domain"/>
    <property type="match status" value="2"/>
</dbReference>
<dbReference type="OrthoDB" id="442947at2759"/>
<evidence type="ECO:0000256" key="4">
    <source>
        <dbReference type="ARBA" id="ARBA00022833"/>
    </source>
</evidence>
<dbReference type="Proteomes" id="UP000248349">
    <property type="component" value="Unassembled WGS sequence"/>
</dbReference>
<dbReference type="GeneID" id="37080503"/>
<dbReference type="InterPro" id="IPR013149">
    <property type="entry name" value="ADH-like_C"/>
</dbReference>
<dbReference type="SUPFAM" id="SSF50129">
    <property type="entry name" value="GroES-like"/>
    <property type="match status" value="1"/>
</dbReference>
<evidence type="ECO:0000256" key="2">
    <source>
        <dbReference type="ARBA" id="ARBA00008072"/>
    </source>
</evidence>
<dbReference type="PROSITE" id="PS00059">
    <property type="entry name" value="ADH_ZINC"/>
    <property type="match status" value="1"/>
</dbReference>
<name>A0A318Z951_9EURO</name>
<evidence type="ECO:0000313" key="8">
    <source>
        <dbReference type="EMBL" id="PYH42927.1"/>
    </source>
</evidence>